<keyword evidence="2" id="KW-0328">Glycosyltransferase</keyword>
<dbReference type="InterPro" id="IPR001173">
    <property type="entry name" value="Glyco_trans_2-like"/>
</dbReference>
<comment type="subcellular location">
    <subcellularLocation>
        <location evidence="1">Membrane</location>
        <topology evidence="1">Multi-pass membrane protein</topology>
    </subcellularLocation>
</comment>
<dbReference type="Pfam" id="PF00535">
    <property type="entry name" value="Glycos_transf_2"/>
    <property type="match status" value="1"/>
</dbReference>
<keyword evidence="3 9" id="KW-0808">Transferase</keyword>
<keyword evidence="4 7" id="KW-0812">Transmembrane</keyword>
<evidence type="ECO:0000256" key="5">
    <source>
        <dbReference type="ARBA" id="ARBA00022989"/>
    </source>
</evidence>
<dbReference type="RefSeq" id="WP_106727210.1">
    <property type="nucleotide sequence ID" value="NZ_PXYL01000027.1"/>
</dbReference>
<organism evidence="9 10">
    <name type="scientific">Pseudaminobacter soli</name>
    <name type="common">ex Li et al. 2025</name>
    <dbReference type="NCBI Taxonomy" id="1295366"/>
    <lineage>
        <taxon>Bacteria</taxon>
        <taxon>Pseudomonadati</taxon>
        <taxon>Pseudomonadota</taxon>
        <taxon>Alphaproteobacteria</taxon>
        <taxon>Hyphomicrobiales</taxon>
        <taxon>Phyllobacteriaceae</taxon>
        <taxon>Pseudaminobacter</taxon>
    </lineage>
</organism>
<keyword evidence="10" id="KW-1185">Reference proteome</keyword>
<feature type="domain" description="Glycosyltransferase 2-like" evidence="8">
    <location>
        <begin position="7"/>
        <end position="173"/>
    </location>
</feature>
<dbReference type="PANTHER" id="PTHR48090">
    <property type="entry name" value="UNDECAPRENYL-PHOSPHATE 4-DEOXY-4-FORMAMIDO-L-ARABINOSE TRANSFERASE-RELATED"/>
    <property type="match status" value="1"/>
</dbReference>
<dbReference type="GO" id="GO:0016757">
    <property type="term" value="F:glycosyltransferase activity"/>
    <property type="evidence" value="ECO:0007669"/>
    <property type="project" value="UniProtKB-KW"/>
</dbReference>
<dbReference type="Gene3D" id="3.90.550.10">
    <property type="entry name" value="Spore Coat Polysaccharide Biosynthesis Protein SpsA, Chain A"/>
    <property type="match status" value="1"/>
</dbReference>
<dbReference type="OrthoDB" id="9807795at2"/>
<dbReference type="GO" id="GO:0005886">
    <property type="term" value="C:plasma membrane"/>
    <property type="evidence" value="ECO:0007669"/>
    <property type="project" value="TreeGrafter"/>
</dbReference>
<name>A0A2P7RVK9_9HYPH</name>
<dbReference type="AlphaFoldDB" id="A0A2P7RVK9"/>
<keyword evidence="5 7" id="KW-1133">Transmembrane helix</keyword>
<gene>
    <name evidence="9" type="ORF">C7I85_27610</name>
</gene>
<evidence type="ECO:0000256" key="7">
    <source>
        <dbReference type="SAM" id="Phobius"/>
    </source>
</evidence>
<reference evidence="9 10" key="1">
    <citation type="submission" date="2018-03" db="EMBL/GenBank/DDBJ databases">
        <title>The draft genome of Mesorhizobium soli JCM 19897.</title>
        <authorList>
            <person name="Li L."/>
            <person name="Liu L."/>
            <person name="Liang L."/>
            <person name="Wang T."/>
            <person name="Zhang X."/>
        </authorList>
    </citation>
    <scope>NUCLEOTIDE SEQUENCE [LARGE SCALE GENOMIC DNA]</scope>
    <source>
        <strain evidence="9 10">JCM 19897</strain>
    </source>
</reference>
<dbReference type="CDD" id="cd04187">
    <property type="entry name" value="DPM1_like_bac"/>
    <property type="match status" value="1"/>
</dbReference>
<evidence type="ECO:0000259" key="8">
    <source>
        <dbReference type="Pfam" id="PF00535"/>
    </source>
</evidence>
<dbReference type="Proteomes" id="UP000240653">
    <property type="component" value="Unassembled WGS sequence"/>
</dbReference>
<evidence type="ECO:0000256" key="6">
    <source>
        <dbReference type="ARBA" id="ARBA00023136"/>
    </source>
</evidence>
<evidence type="ECO:0000256" key="4">
    <source>
        <dbReference type="ARBA" id="ARBA00022692"/>
    </source>
</evidence>
<proteinExistence type="predicted"/>
<sequence length="326" mass="35833">MTAKTLSIIIPVYNEAEGLPHLLDRLNSIADRISAEFALDVGYIFIDDGSSDDSFALLNAHDFGTRSVRLLQFSRNFGKEAALSAGIDAADSTDAAVLMDADLQHPPELILDFVRVWLTTGVDSVYAYKASRRSSEGLMKAAFARLFFWTINRDLRYEIPPGAGDFRLINRRFMTALRSLPESDRFMKGLYGWVGFRQSGLPLDPPPRTSGRSSFNPLRLLTMTLDAFTSFTTTPLRLMALAGIAIAVLSIGYGIYVVIQHFFFPGVPTGIASVLALISFFGGMQMIFLGLLGEYVGKAVLEAKKRPPYILAEDISRKGEPGADRG</sequence>
<evidence type="ECO:0000313" key="9">
    <source>
        <dbReference type="EMBL" id="PSJ54258.1"/>
    </source>
</evidence>
<evidence type="ECO:0000256" key="1">
    <source>
        <dbReference type="ARBA" id="ARBA00004141"/>
    </source>
</evidence>
<dbReference type="PANTHER" id="PTHR48090:SF1">
    <property type="entry name" value="PROPHAGE BACTOPRENOL GLUCOSYL TRANSFERASE HOMOLOG"/>
    <property type="match status" value="1"/>
</dbReference>
<evidence type="ECO:0000256" key="2">
    <source>
        <dbReference type="ARBA" id="ARBA00022676"/>
    </source>
</evidence>
<feature type="transmembrane region" description="Helical" evidence="7">
    <location>
        <begin position="238"/>
        <end position="259"/>
    </location>
</feature>
<dbReference type="SUPFAM" id="SSF53448">
    <property type="entry name" value="Nucleotide-diphospho-sugar transferases"/>
    <property type="match status" value="1"/>
</dbReference>
<dbReference type="InterPro" id="IPR050256">
    <property type="entry name" value="Glycosyltransferase_2"/>
</dbReference>
<protein>
    <submittedName>
        <fullName evidence="9">Glycosyltransferase</fullName>
    </submittedName>
</protein>
<accession>A0A2P7RVK9</accession>
<evidence type="ECO:0000313" key="10">
    <source>
        <dbReference type="Proteomes" id="UP000240653"/>
    </source>
</evidence>
<dbReference type="InterPro" id="IPR029044">
    <property type="entry name" value="Nucleotide-diphossugar_trans"/>
</dbReference>
<feature type="transmembrane region" description="Helical" evidence="7">
    <location>
        <begin position="271"/>
        <end position="296"/>
    </location>
</feature>
<evidence type="ECO:0000256" key="3">
    <source>
        <dbReference type="ARBA" id="ARBA00022679"/>
    </source>
</evidence>
<keyword evidence="6 7" id="KW-0472">Membrane</keyword>
<comment type="caution">
    <text evidence="9">The sequence shown here is derived from an EMBL/GenBank/DDBJ whole genome shotgun (WGS) entry which is preliminary data.</text>
</comment>
<dbReference type="EMBL" id="PXYL01000027">
    <property type="protein sequence ID" value="PSJ54258.1"/>
    <property type="molecule type" value="Genomic_DNA"/>
</dbReference>